<sequence>MPYFLVTHTSLIEADDEATAAAKVYGEMCKSETLTFNVKADENPGTKVIVPTCGGTDPSFVRPGISTSSSTATQTLAITSPAPAKGPINIPVGQSGAAFRSTSTLLCAGTGIAAALYLVAHYLT</sequence>
<geneLocation type="plasmid" evidence="1 2">
    <name>unnamed1</name>
</geneLocation>
<gene>
    <name evidence="1" type="ORF">PR018_24275</name>
</gene>
<proteinExistence type="predicted"/>
<dbReference type="EMBL" id="CP117268">
    <property type="protein sequence ID" value="WFS25343.1"/>
    <property type="molecule type" value="Genomic_DNA"/>
</dbReference>
<reference evidence="1 2" key="1">
    <citation type="journal article" date="2019" name="Phytopathology">
        <title>A Novel Group of Rhizobium tumorigenes-Like Agrobacteria Associated with Crown Gall Disease of Rhododendron and Blueberry.</title>
        <authorList>
            <person name="Kuzmanovic N."/>
            <person name="Behrens P."/>
            <person name="Idczak E."/>
            <person name="Wagner S."/>
            <person name="Gotz M."/>
            <person name="Sproer C."/>
            <person name="Bunk B."/>
            <person name="Overmann J."/>
            <person name="Smalla K."/>
        </authorList>
    </citation>
    <scope>NUCLEOTIDE SEQUENCE [LARGE SCALE GENOMIC DNA]</scope>
    <source>
        <strain evidence="2">rho-6.2</strain>
    </source>
</reference>
<accession>A0ABY8IQA7</accession>
<organism evidence="1 2">
    <name type="scientific">Rhizobium rhododendri</name>
    <dbReference type="NCBI Taxonomy" id="2506430"/>
    <lineage>
        <taxon>Bacteria</taxon>
        <taxon>Pseudomonadati</taxon>
        <taxon>Pseudomonadota</taxon>
        <taxon>Alphaproteobacteria</taxon>
        <taxon>Hyphomicrobiales</taxon>
        <taxon>Rhizobiaceae</taxon>
        <taxon>Rhizobium/Agrobacterium group</taxon>
        <taxon>Rhizobium</taxon>
    </lineage>
</organism>
<keyword evidence="1" id="KW-0614">Plasmid</keyword>
<evidence type="ECO:0000313" key="2">
    <source>
        <dbReference type="Proteomes" id="UP000318939"/>
    </source>
</evidence>
<protein>
    <submittedName>
        <fullName evidence="1">Uncharacterized protein</fullName>
    </submittedName>
</protein>
<keyword evidence="2" id="KW-1185">Reference proteome</keyword>
<dbReference type="RefSeq" id="WP_142831433.1">
    <property type="nucleotide sequence ID" value="NZ_CP117268.1"/>
</dbReference>
<evidence type="ECO:0000313" key="1">
    <source>
        <dbReference type="EMBL" id="WFS25343.1"/>
    </source>
</evidence>
<reference evidence="1 2" key="2">
    <citation type="journal article" date="2023" name="MicrobiologyOpen">
        <title>Genomics of the tumorigenes clade of the family Rhizobiaceae and description of Rhizobium rhododendri sp. nov.</title>
        <authorList>
            <person name="Kuzmanovic N."/>
            <person name="diCenzo G.C."/>
            <person name="Bunk B."/>
            <person name="Sproeer C."/>
            <person name="Fruehling A."/>
            <person name="Neumann-Schaal M."/>
            <person name="Overmann J."/>
            <person name="Smalla K."/>
        </authorList>
    </citation>
    <scope>NUCLEOTIDE SEQUENCE [LARGE SCALE GENOMIC DNA]</scope>
    <source>
        <strain evidence="2">rho-6.2</strain>
        <plasmid evidence="1 2">unnamed1</plasmid>
    </source>
</reference>
<dbReference type="Proteomes" id="UP000318939">
    <property type="component" value="Plasmid unnamed1"/>
</dbReference>
<name>A0ABY8IQA7_9HYPH</name>